<feature type="domain" description="PNPLA" evidence="3">
    <location>
        <begin position="71"/>
        <end position="192"/>
    </location>
</feature>
<keyword evidence="2" id="KW-0812">Transmembrane</keyword>
<feature type="transmembrane region" description="Helical" evidence="2">
    <location>
        <begin position="330"/>
        <end position="358"/>
    </location>
</feature>
<keyword evidence="2" id="KW-1133">Transmembrane helix</keyword>
<dbReference type="OrthoDB" id="100544at2"/>
<dbReference type="InterPro" id="IPR016035">
    <property type="entry name" value="Acyl_Trfase/lysoPLipase"/>
</dbReference>
<dbReference type="Proteomes" id="UP000272117">
    <property type="component" value="Unassembled WGS sequence"/>
</dbReference>
<evidence type="ECO:0000313" key="4">
    <source>
        <dbReference type="EMBL" id="RNI30764.1"/>
    </source>
</evidence>
<feature type="transmembrane region" description="Helical" evidence="2">
    <location>
        <begin position="439"/>
        <end position="460"/>
    </location>
</feature>
<keyword evidence="1" id="KW-0443">Lipid metabolism</keyword>
<feature type="transmembrane region" description="Helical" evidence="2">
    <location>
        <begin position="299"/>
        <end position="318"/>
    </location>
</feature>
<gene>
    <name evidence="4" type="ORF">EFB08_05395</name>
</gene>
<dbReference type="Pfam" id="PF01734">
    <property type="entry name" value="Patatin"/>
    <property type="match status" value="1"/>
</dbReference>
<accession>A0A3M9MZ02</accession>
<comment type="caution">
    <text evidence="4">The sequence shown here is derived from an EMBL/GenBank/DDBJ whole genome shotgun (WGS) entry which is preliminary data.</text>
</comment>
<name>A0A3M9MZ02_9BACT</name>
<dbReference type="InterPro" id="IPR002641">
    <property type="entry name" value="PNPLA_dom"/>
</dbReference>
<evidence type="ECO:0000313" key="5">
    <source>
        <dbReference type="Proteomes" id="UP000272117"/>
    </source>
</evidence>
<feature type="transmembrane region" description="Helical" evidence="2">
    <location>
        <begin position="257"/>
        <end position="279"/>
    </location>
</feature>
<organism evidence="4 5">
    <name type="scientific">Rufibacter latericius</name>
    <dbReference type="NCBI Taxonomy" id="2487040"/>
    <lineage>
        <taxon>Bacteria</taxon>
        <taxon>Pseudomonadati</taxon>
        <taxon>Bacteroidota</taxon>
        <taxon>Cytophagia</taxon>
        <taxon>Cytophagales</taxon>
        <taxon>Hymenobacteraceae</taxon>
        <taxon>Rufibacter</taxon>
    </lineage>
</organism>
<dbReference type="GO" id="GO:0005829">
    <property type="term" value="C:cytosol"/>
    <property type="evidence" value="ECO:0007669"/>
    <property type="project" value="TreeGrafter"/>
</dbReference>
<keyword evidence="2" id="KW-0472">Membrane</keyword>
<dbReference type="SUPFAM" id="SSF52151">
    <property type="entry name" value="FabD/lysophospholipase-like"/>
    <property type="match status" value="1"/>
</dbReference>
<feature type="transmembrane region" description="Helical" evidence="2">
    <location>
        <begin position="219"/>
        <end position="236"/>
    </location>
</feature>
<dbReference type="PANTHER" id="PTHR10728">
    <property type="entry name" value="CYTOSOLIC PHOSPHOLIPASE A2"/>
    <property type="match status" value="1"/>
</dbReference>
<dbReference type="PANTHER" id="PTHR10728:SF40">
    <property type="entry name" value="PATATIN FAMILY PROTEIN"/>
    <property type="match status" value="1"/>
</dbReference>
<evidence type="ECO:0000256" key="1">
    <source>
        <dbReference type="ARBA" id="ARBA00023098"/>
    </source>
</evidence>
<reference evidence="4 5" key="1">
    <citation type="submission" date="2018-11" db="EMBL/GenBank/DDBJ databases">
        <title>Rufibacter latericius sp. nov., isolated from water in Baiyang Lake.</title>
        <authorList>
            <person name="Yang Y."/>
        </authorList>
    </citation>
    <scope>NUCLEOTIDE SEQUENCE [LARGE SCALE GENOMIC DNA]</scope>
    <source>
        <strain evidence="4 5">R-22-1c-1</strain>
    </source>
</reference>
<keyword evidence="5" id="KW-1185">Reference proteome</keyword>
<evidence type="ECO:0000259" key="3">
    <source>
        <dbReference type="Pfam" id="PF01734"/>
    </source>
</evidence>
<dbReference type="Gene3D" id="3.40.1090.10">
    <property type="entry name" value="Cytosolic phospholipase A2 catalytic domain"/>
    <property type="match status" value="2"/>
</dbReference>
<proteinExistence type="predicted"/>
<feature type="transmembrane region" description="Helical" evidence="2">
    <location>
        <begin position="396"/>
        <end position="419"/>
    </location>
</feature>
<dbReference type="AlphaFoldDB" id="A0A3M9MZ02"/>
<feature type="transmembrane region" description="Helical" evidence="2">
    <location>
        <begin position="186"/>
        <end position="207"/>
    </location>
</feature>
<feature type="transmembrane region" description="Helical" evidence="2">
    <location>
        <begin position="506"/>
        <end position="524"/>
    </location>
</feature>
<dbReference type="GO" id="GO:0004623">
    <property type="term" value="F:phospholipase A2 activity"/>
    <property type="evidence" value="ECO:0007669"/>
    <property type="project" value="TreeGrafter"/>
</dbReference>
<sequence>MASNEQAKLLLEDDQALVQKLLEQKVPLPFETVYREELQEIHQSRNLREQPPTVKRGGPLKQAADMRLRALAFSGGGIRSATFNLGILQGLAKAGLLTQFDYLSTVSGGGYIGSWFSAWIEREGSIQKVQDRLNPEKSADPMGEEVRPIRWLRMFSNYLAPNNSIMSADSWTVGLTWLRNTLLNQVVIMLLLCTVLVAGLCLCLLWQQLWPEGTTRQSVLWVTSGFILAGAVLAGWGMHSYTKNLPPPSLIEEKKTYLITGGLLVTGLLTAFMVSSWFFSNGILADENTSVSILDRFYLLLPVAYVGSAGLLLVAGLGRYDACLPKRSRLYQAWAIFLLMVFSVVAAFAGTMLLALGWHALHSLVILSKDAPSWRENTGSFTFEELISSKEFLGNLAFIIGTPLVLEVLSFTVVIRMALLGKFFPDDRREWWGRMGADVHRGIMGWILLSTVCLLGGRLIQVGQDYILPLAGSWVALIGIAVRFAFGSATPVEQSSSATTSKWKDLLVRVAPYLFIVGMLIIASEVIGNIVRHVGIQGSSLFKAFGLLLVLAALTSLLAWRVGVNEFSMHHFYRNRLMRGYLAASRRRTEREASVNHFTGFDSKDDLKLAKLRTKFGYPGPLLIINTTLNATEATELDRQDRQAESFVFTPLYCGFDFCRLRPSISSAGKSFEYGFRPTEQYAYPNGKKLGGPGIGTTMAISGAAANPNQGYHSSPTAAFLMTVFNARLGWWMGNPRRSDWQRSDPRFGLGYLIYDLLGKTDTRRDYVCLSDGGHFDNMGLYELVRRRTRLIVLGDGEQDDRFTCDGLANAIRRCRIDFGVDIEIDVTPITTRNKETSYSAQHFAIGNIWYPEDSIGRPSGKLIYLKSSITGDEAVDVREYSLKFPAFPHQSTGDQFFSEAQFESYRKLGLHIMESALNDEQVRAQFGLFKPNLHESIIPNIQRARINRPYLGKIGW</sequence>
<protein>
    <recommendedName>
        <fullName evidence="3">PNPLA domain-containing protein</fullName>
    </recommendedName>
</protein>
<dbReference type="EMBL" id="RJJD01000002">
    <property type="protein sequence ID" value="RNI30764.1"/>
    <property type="molecule type" value="Genomic_DNA"/>
</dbReference>
<feature type="transmembrane region" description="Helical" evidence="2">
    <location>
        <begin position="466"/>
        <end position="486"/>
    </location>
</feature>
<dbReference type="GO" id="GO:0046475">
    <property type="term" value="P:glycerophospholipid catabolic process"/>
    <property type="evidence" value="ECO:0007669"/>
    <property type="project" value="TreeGrafter"/>
</dbReference>
<evidence type="ECO:0000256" key="2">
    <source>
        <dbReference type="SAM" id="Phobius"/>
    </source>
</evidence>
<feature type="transmembrane region" description="Helical" evidence="2">
    <location>
        <begin position="544"/>
        <end position="564"/>
    </location>
</feature>